<evidence type="ECO:0000313" key="5">
    <source>
        <dbReference type="EMBL" id="CAG8600570.1"/>
    </source>
</evidence>
<comment type="caution">
    <text evidence="5">The sequence shown here is derived from an EMBL/GenBank/DDBJ whole genome shotgun (WGS) entry which is preliminary data.</text>
</comment>
<dbReference type="PANTHER" id="PTHR22812">
    <property type="entry name" value="CHROMOBOX PROTEIN"/>
    <property type="match status" value="1"/>
</dbReference>
<dbReference type="Proteomes" id="UP000789572">
    <property type="component" value="Unassembled WGS sequence"/>
</dbReference>
<proteinExistence type="predicted"/>
<dbReference type="OrthoDB" id="17734at2759"/>
<dbReference type="InterPro" id="IPR016197">
    <property type="entry name" value="Chromo-like_dom_sf"/>
</dbReference>
<gene>
    <name evidence="5" type="ORF">POCULU_LOCUS7442</name>
</gene>
<evidence type="ECO:0000259" key="4">
    <source>
        <dbReference type="PROSITE" id="PS50994"/>
    </source>
</evidence>
<dbReference type="InterPro" id="IPR023780">
    <property type="entry name" value="Chromo_domain"/>
</dbReference>
<dbReference type="InterPro" id="IPR001584">
    <property type="entry name" value="Integrase_cat-core"/>
</dbReference>
<sequence length="368" mass="42949">MPTPIEQYYKYFSLSRVPPKLLKNEELANLYLKPPKEKRSERPKVLVWKNNATQQADLGEMPIDPKGYHLHYFLVLVEIACRRVDGEPLKNKTSEAVFNAFIRIYRRGRIKPPISRLEVDSGKEFDNHLIHNFFINTIGVLIRFGETGRHQQQSFAEKAIQEIQEPLIQRMNAQEIKTGVTSIEWSEDFHTMVDRVDELWQRNPLKIPEGFPKIDKNTELLSEGTRVRVKLEEPMSVLGKKLHGKFRTGDIKWNPEIRVIRKLMLSPDQPPTYLLDGPHGKLKVSRCAYTRKELQVVPDNENPPPDSVIRGNPERYIPEKILKQRTRKGQLQYLVKWKHYPENQATWEPADKLQEDVPDFVNKYLSGA</sequence>
<dbReference type="SUPFAM" id="SSF53098">
    <property type="entry name" value="Ribonuclease H-like"/>
    <property type="match status" value="1"/>
</dbReference>
<dbReference type="GO" id="GO:0015074">
    <property type="term" value="P:DNA integration"/>
    <property type="evidence" value="ECO:0007669"/>
    <property type="project" value="InterPro"/>
</dbReference>
<dbReference type="InterPro" id="IPR036397">
    <property type="entry name" value="RNaseH_sf"/>
</dbReference>
<dbReference type="Gene3D" id="2.40.50.40">
    <property type="match status" value="1"/>
</dbReference>
<dbReference type="Pfam" id="PF00385">
    <property type="entry name" value="Chromo"/>
    <property type="match status" value="1"/>
</dbReference>
<dbReference type="InterPro" id="IPR012337">
    <property type="entry name" value="RNaseH-like_sf"/>
</dbReference>
<dbReference type="CDD" id="cd00024">
    <property type="entry name" value="CD_CSD"/>
    <property type="match status" value="1"/>
</dbReference>
<dbReference type="SUPFAM" id="SSF54160">
    <property type="entry name" value="Chromo domain-like"/>
    <property type="match status" value="1"/>
</dbReference>
<evidence type="ECO:0000313" key="6">
    <source>
        <dbReference type="Proteomes" id="UP000789572"/>
    </source>
</evidence>
<keyword evidence="2" id="KW-0539">Nucleus</keyword>
<dbReference type="InterPro" id="IPR000953">
    <property type="entry name" value="Chromo/chromo_shadow_dom"/>
</dbReference>
<keyword evidence="6" id="KW-1185">Reference proteome</keyword>
<feature type="domain" description="Integrase catalytic" evidence="4">
    <location>
        <begin position="39"/>
        <end position="212"/>
    </location>
</feature>
<evidence type="ECO:0000259" key="3">
    <source>
        <dbReference type="PROSITE" id="PS50013"/>
    </source>
</evidence>
<dbReference type="Gene3D" id="3.30.420.10">
    <property type="entry name" value="Ribonuclease H-like superfamily/Ribonuclease H"/>
    <property type="match status" value="1"/>
</dbReference>
<dbReference type="GO" id="GO:0003676">
    <property type="term" value="F:nucleic acid binding"/>
    <property type="evidence" value="ECO:0007669"/>
    <property type="project" value="InterPro"/>
</dbReference>
<feature type="domain" description="Chromo" evidence="3">
    <location>
        <begin position="316"/>
        <end position="368"/>
    </location>
</feature>
<dbReference type="SMART" id="SM00298">
    <property type="entry name" value="CHROMO"/>
    <property type="match status" value="1"/>
</dbReference>
<dbReference type="PROSITE" id="PS50013">
    <property type="entry name" value="CHROMO_2"/>
    <property type="match status" value="1"/>
</dbReference>
<dbReference type="AlphaFoldDB" id="A0A9N9GEG1"/>
<dbReference type="InterPro" id="IPR051219">
    <property type="entry name" value="Heterochromatin_chromo-domain"/>
</dbReference>
<evidence type="ECO:0000256" key="1">
    <source>
        <dbReference type="ARBA" id="ARBA00004123"/>
    </source>
</evidence>
<dbReference type="PROSITE" id="PS50994">
    <property type="entry name" value="INTEGRASE"/>
    <property type="match status" value="1"/>
</dbReference>
<protein>
    <submittedName>
        <fullName evidence="5">10882_t:CDS:1</fullName>
    </submittedName>
</protein>
<evidence type="ECO:0000256" key="2">
    <source>
        <dbReference type="ARBA" id="ARBA00023242"/>
    </source>
</evidence>
<organism evidence="5 6">
    <name type="scientific">Paraglomus occultum</name>
    <dbReference type="NCBI Taxonomy" id="144539"/>
    <lineage>
        <taxon>Eukaryota</taxon>
        <taxon>Fungi</taxon>
        <taxon>Fungi incertae sedis</taxon>
        <taxon>Mucoromycota</taxon>
        <taxon>Glomeromycotina</taxon>
        <taxon>Glomeromycetes</taxon>
        <taxon>Paraglomerales</taxon>
        <taxon>Paraglomeraceae</taxon>
        <taxon>Paraglomus</taxon>
    </lineage>
</organism>
<reference evidence="5" key="1">
    <citation type="submission" date="2021-06" db="EMBL/GenBank/DDBJ databases">
        <authorList>
            <person name="Kallberg Y."/>
            <person name="Tangrot J."/>
            <person name="Rosling A."/>
        </authorList>
    </citation>
    <scope>NUCLEOTIDE SEQUENCE</scope>
    <source>
        <strain evidence="5">IA702</strain>
    </source>
</reference>
<dbReference type="GO" id="GO:0005634">
    <property type="term" value="C:nucleus"/>
    <property type="evidence" value="ECO:0007669"/>
    <property type="project" value="UniProtKB-SubCell"/>
</dbReference>
<comment type="subcellular location">
    <subcellularLocation>
        <location evidence="1">Nucleus</location>
    </subcellularLocation>
</comment>
<name>A0A9N9GEG1_9GLOM</name>
<accession>A0A9N9GEG1</accession>
<dbReference type="EMBL" id="CAJVPJ010001691">
    <property type="protein sequence ID" value="CAG8600570.1"/>
    <property type="molecule type" value="Genomic_DNA"/>
</dbReference>